<keyword evidence="2" id="KW-1185">Reference proteome</keyword>
<organism evidence="1 2">
    <name type="scientific">Pisolithus tinctorius Marx 270</name>
    <dbReference type="NCBI Taxonomy" id="870435"/>
    <lineage>
        <taxon>Eukaryota</taxon>
        <taxon>Fungi</taxon>
        <taxon>Dikarya</taxon>
        <taxon>Basidiomycota</taxon>
        <taxon>Agaricomycotina</taxon>
        <taxon>Agaricomycetes</taxon>
        <taxon>Agaricomycetidae</taxon>
        <taxon>Boletales</taxon>
        <taxon>Sclerodermatineae</taxon>
        <taxon>Pisolithaceae</taxon>
        <taxon>Pisolithus</taxon>
    </lineage>
</organism>
<evidence type="ECO:0000313" key="2">
    <source>
        <dbReference type="Proteomes" id="UP000054217"/>
    </source>
</evidence>
<proteinExistence type="predicted"/>
<dbReference type="HOGENOM" id="CLU_2321291_0_0_1"/>
<accession>A0A0C3PKS9</accession>
<dbReference type="EMBL" id="KN831955">
    <property type="protein sequence ID" value="KIO09286.1"/>
    <property type="molecule type" value="Genomic_DNA"/>
</dbReference>
<reference evidence="2" key="2">
    <citation type="submission" date="2015-01" db="EMBL/GenBank/DDBJ databases">
        <title>Evolutionary Origins and Diversification of the Mycorrhizal Mutualists.</title>
        <authorList>
            <consortium name="DOE Joint Genome Institute"/>
            <consortium name="Mycorrhizal Genomics Consortium"/>
            <person name="Kohler A."/>
            <person name="Kuo A."/>
            <person name="Nagy L.G."/>
            <person name="Floudas D."/>
            <person name="Copeland A."/>
            <person name="Barry K.W."/>
            <person name="Cichocki N."/>
            <person name="Veneault-Fourrey C."/>
            <person name="LaButti K."/>
            <person name="Lindquist E.A."/>
            <person name="Lipzen A."/>
            <person name="Lundell T."/>
            <person name="Morin E."/>
            <person name="Murat C."/>
            <person name="Riley R."/>
            <person name="Ohm R."/>
            <person name="Sun H."/>
            <person name="Tunlid A."/>
            <person name="Henrissat B."/>
            <person name="Grigoriev I.V."/>
            <person name="Hibbett D.S."/>
            <person name="Martin F."/>
        </authorList>
    </citation>
    <scope>NUCLEOTIDE SEQUENCE [LARGE SCALE GENOMIC DNA]</scope>
    <source>
        <strain evidence="2">Marx 270</strain>
    </source>
</reference>
<evidence type="ECO:0000313" key="1">
    <source>
        <dbReference type="EMBL" id="KIO09286.1"/>
    </source>
</evidence>
<name>A0A0C3PKS9_PISTI</name>
<gene>
    <name evidence="1" type="ORF">M404DRAFT_996879</name>
</gene>
<protein>
    <submittedName>
        <fullName evidence="1">Uncharacterized protein</fullName>
    </submittedName>
</protein>
<dbReference type="AlphaFoldDB" id="A0A0C3PKS9"/>
<dbReference type="Proteomes" id="UP000054217">
    <property type="component" value="Unassembled WGS sequence"/>
</dbReference>
<dbReference type="InParanoid" id="A0A0C3PKS9"/>
<reference evidence="1 2" key="1">
    <citation type="submission" date="2014-04" db="EMBL/GenBank/DDBJ databases">
        <authorList>
            <consortium name="DOE Joint Genome Institute"/>
            <person name="Kuo A."/>
            <person name="Kohler A."/>
            <person name="Costa M.D."/>
            <person name="Nagy L.G."/>
            <person name="Floudas D."/>
            <person name="Copeland A."/>
            <person name="Barry K.W."/>
            <person name="Cichocki N."/>
            <person name="Veneault-Fourrey C."/>
            <person name="LaButti K."/>
            <person name="Lindquist E.A."/>
            <person name="Lipzen A."/>
            <person name="Lundell T."/>
            <person name="Morin E."/>
            <person name="Murat C."/>
            <person name="Sun H."/>
            <person name="Tunlid A."/>
            <person name="Henrissat B."/>
            <person name="Grigoriev I.V."/>
            <person name="Hibbett D.S."/>
            <person name="Martin F."/>
            <person name="Nordberg H.P."/>
            <person name="Cantor M.N."/>
            <person name="Hua S.X."/>
        </authorList>
    </citation>
    <scope>NUCLEOTIDE SEQUENCE [LARGE SCALE GENOMIC DNA]</scope>
    <source>
        <strain evidence="1 2">Marx 270</strain>
    </source>
</reference>
<sequence length="99" mass="11291">MDAKNASWLERREEIGLCCLIGGRLWESEGTRLRRRKSTGFASTLDPAHTRSRMSDAPQVLKLLSQSPFVTNATVIPRDARPQSVRETGYVSSRNWSRW</sequence>